<dbReference type="Proteomes" id="UP001163203">
    <property type="component" value="Chromosome"/>
</dbReference>
<evidence type="ECO:0000313" key="1">
    <source>
        <dbReference type="EMBL" id="WAL67724.1"/>
    </source>
</evidence>
<protein>
    <submittedName>
        <fullName evidence="1">Uncharacterized protein</fullName>
    </submittedName>
</protein>
<name>A0ABY7B703_9PSEU</name>
<keyword evidence="2" id="KW-1185">Reference proteome</keyword>
<dbReference type="RefSeq" id="WP_268757818.1">
    <property type="nucleotide sequence ID" value="NZ_CP113836.1"/>
</dbReference>
<evidence type="ECO:0000313" key="2">
    <source>
        <dbReference type="Proteomes" id="UP001163203"/>
    </source>
</evidence>
<reference evidence="1" key="1">
    <citation type="submission" date="2022-11" db="EMBL/GenBank/DDBJ databases">
        <authorList>
            <person name="Mo P."/>
        </authorList>
    </citation>
    <scope>NUCLEOTIDE SEQUENCE</scope>
    <source>
        <strain evidence="1">HUAS 11-8</strain>
    </source>
</reference>
<accession>A0ABY7B703</accession>
<gene>
    <name evidence="1" type="ORF">ORV05_08090</name>
</gene>
<dbReference type="EMBL" id="CP113836">
    <property type="protein sequence ID" value="WAL67724.1"/>
    <property type="molecule type" value="Genomic_DNA"/>
</dbReference>
<organism evidence="1 2">
    <name type="scientific">Amycolatopsis cynarae</name>
    <dbReference type="NCBI Taxonomy" id="2995223"/>
    <lineage>
        <taxon>Bacteria</taxon>
        <taxon>Bacillati</taxon>
        <taxon>Actinomycetota</taxon>
        <taxon>Actinomycetes</taxon>
        <taxon>Pseudonocardiales</taxon>
        <taxon>Pseudonocardiaceae</taxon>
        <taxon>Amycolatopsis</taxon>
    </lineage>
</organism>
<sequence>MFGPERPELTFAEIRRATDLPARGGPVPEWAPKFEKRFELTIVELYGSHE</sequence>
<proteinExistence type="predicted"/>